<evidence type="ECO:0000313" key="1">
    <source>
        <dbReference type="EMBL" id="RFZ90937.1"/>
    </source>
</evidence>
<proteinExistence type="predicted"/>
<sequence>MLIYLKNEITMLRISIAEVQELIDLHFNNNRHVSTDVEHLFKIQLMLYSQLRELFMQVADDCEPMIEVFDKALYNYRLSWLLYLNDISVKP</sequence>
<organism evidence="1 2">
    <name type="scientific">Mucilaginibacter conchicola</name>
    <dbReference type="NCBI Taxonomy" id="2303333"/>
    <lineage>
        <taxon>Bacteria</taxon>
        <taxon>Pseudomonadati</taxon>
        <taxon>Bacteroidota</taxon>
        <taxon>Sphingobacteriia</taxon>
        <taxon>Sphingobacteriales</taxon>
        <taxon>Sphingobacteriaceae</taxon>
        <taxon>Mucilaginibacter</taxon>
    </lineage>
</organism>
<accession>A0A372NQP5</accession>
<dbReference type="Proteomes" id="UP000264217">
    <property type="component" value="Unassembled WGS sequence"/>
</dbReference>
<dbReference type="EMBL" id="QWDC01000003">
    <property type="protein sequence ID" value="RFZ90937.1"/>
    <property type="molecule type" value="Genomic_DNA"/>
</dbReference>
<dbReference type="RefSeq" id="WP_117393139.1">
    <property type="nucleotide sequence ID" value="NZ_QWDC01000003.1"/>
</dbReference>
<name>A0A372NQP5_9SPHI</name>
<reference evidence="1 2" key="1">
    <citation type="submission" date="2018-08" db="EMBL/GenBank/DDBJ databases">
        <title>Mucilaginibacter sp. MYSH2.</title>
        <authorList>
            <person name="Seo T."/>
        </authorList>
    </citation>
    <scope>NUCLEOTIDE SEQUENCE [LARGE SCALE GENOMIC DNA]</scope>
    <source>
        <strain evidence="1 2">MYSH2</strain>
    </source>
</reference>
<comment type="caution">
    <text evidence="1">The sequence shown here is derived from an EMBL/GenBank/DDBJ whole genome shotgun (WGS) entry which is preliminary data.</text>
</comment>
<protein>
    <submittedName>
        <fullName evidence="1">Uncharacterized protein</fullName>
    </submittedName>
</protein>
<evidence type="ECO:0000313" key="2">
    <source>
        <dbReference type="Proteomes" id="UP000264217"/>
    </source>
</evidence>
<gene>
    <name evidence="1" type="ORF">D0C36_18500</name>
</gene>
<keyword evidence="2" id="KW-1185">Reference proteome</keyword>
<dbReference type="AlphaFoldDB" id="A0A372NQP5"/>